<gene>
    <name evidence="5" type="ORF">GBAR_LOCUS31346</name>
</gene>
<feature type="compositionally biased region" description="Polar residues" evidence="3">
    <location>
        <begin position="350"/>
        <end position="361"/>
    </location>
</feature>
<comment type="caution">
    <text evidence="5">The sequence shown here is derived from an EMBL/GenBank/DDBJ whole genome shotgun (WGS) entry which is preliminary data.</text>
</comment>
<dbReference type="AlphaFoldDB" id="A0AA35TZR5"/>
<dbReference type="Gene3D" id="1.20.5.2440">
    <property type="match status" value="1"/>
</dbReference>
<evidence type="ECO:0000256" key="2">
    <source>
        <dbReference type="SAM" id="Coils"/>
    </source>
</evidence>
<proteinExistence type="predicted"/>
<feature type="domain" description="FIP-RBD" evidence="4">
    <location>
        <begin position="215"/>
        <end position="277"/>
    </location>
</feature>
<organism evidence="5 6">
    <name type="scientific">Geodia barretti</name>
    <name type="common">Barrett's horny sponge</name>
    <dbReference type="NCBI Taxonomy" id="519541"/>
    <lineage>
        <taxon>Eukaryota</taxon>
        <taxon>Metazoa</taxon>
        <taxon>Porifera</taxon>
        <taxon>Demospongiae</taxon>
        <taxon>Heteroscleromorpha</taxon>
        <taxon>Tetractinellida</taxon>
        <taxon>Astrophorina</taxon>
        <taxon>Geodiidae</taxon>
        <taxon>Geodia</taxon>
    </lineage>
</organism>
<reference evidence="5" key="1">
    <citation type="submission" date="2023-03" db="EMBL/GenBank/DDBJ databases">
        <authorList>
            <person name="Steffen K."/>
            <person name="Cardenas P."/>
        </authorList>
    </citation>
    <scope>NUCLEOTIDE SEQUENCE</scope>
</reference>
<feature type="region of interest" description="Disordered" evidence="3">
    <location>
        <begin position="340"/>
        <end position="361"/>
    </location>
</feature>
<keyword evidence="1" id="KW-0813">Transport</keyword>
<dbReference type="PROSITE" id="PS51511">
    <property type="entry name" value="FIP_RBD"/>
    <property type="match status" value="1"/>
</dbReference>
<evidence type="ECO:0000313" key="6">
    <source>
        <dbReference type="Proteomes" id="UP001174909"/>
    </source>
</evidence>
<feature type="region of interest" description="Disordered" evidence="3">
    <location>
        <begin position="116"/>
        <end position="158"/>
    </location>
</feature>
<evidence type="ECO:0000256" key="1">
    <source>
        <dbReference type="ARBA" id="ARBA00022448"/>
    </source>
</evidence>
<accession>A0AA35TZR5</accession>
<sequence>METDEERPRRESITAKDEQISLLKAVLIQLSDELQRKDERIAELEAQLSFLSSPSDKESQSVATAMTPLLACLQGGQGSSSEGGASSPMATTRRISSSDRLAMVPNLSPIEERGDGVFSQLSCDDDNAGGVTDSNRAAGGNERKSGNHSNKTTPRRRKISVLDREQQELQVAIATLDSTIAELELGSSSEGRLAALRRERSRLMADLNRKVQTRLRTVRRNSDDVFTKLATDYENFTRDQMCEAVRELDSAQARYKTYIDQLLAVVLETNSAFLEGMPRLQQSTGLRLDLLRVASRGELFEDIQERERNMASLESYATQLSERILNHALPLLPVLDPFQDSGDWDGMEPDTSSSLTEPMMS</sequence>
<feature type="compositionally biased region" description="Polar residues" evidence="3">
    <location>
        <begin position="88"/>
        <end position="98"/>
    </location>
</feature>
<evidence type="ECO:0000259" key="4">
    <source>
        <dbReference type="PROSITE" id="PS51511"/>
    </source>
</evidence>
<evidence type="ECO:0000313" key="5">
    <source>
        <dbReference type="EMBL" id="CAI8057500.1"/>
    </source>
</evidence>
<evidence type="ECO:0000256" key="3">
    <source>
        <dbReference type="SAM" id="MobiDB-lite"/>
    </source>
</evidence>
<keyword evidence="6" id="KW-1185">Reference proteome</keyword>
<name>A0AA35TZR5_GEOBA</name>
<dbReference type="EMBL" id="CASHTH010004453">
    <property type="protein sequence ID" value="CAI8057500.1"/>
    <property type="molecule type" value="Genomic_DNA"/>
</dbReference>
<dbReference type="InterPro" id="IPR019018">
    <property type="entry name" value="Rab-bd_FIP-RBD"/>
</dbReference>
<feature type="region of interest" description="Disordered" evidence="3">
    <location>
        <begin position="74"/>
        <end position="98"/>
    </location>
</feature>
<dbReference type="Proteomes" id="UP001174909">
    <property type="component" value="Unassembled WGS sequence"/>
</dbReference>
<dbReference type="SUPFAM" id="SSF144270">
    <property type="entry name" value="Eferin C-derminal domain-like"/>
    <property type="match status" value="1"/>
</dbReference>
<keyword evidence="2" id="KW-0175">Coiled coil</keyword>
<protein>
    <submittedName>
        <fullName evidence="5">ELKS/Rab6-interacting/CAST family member 1</fullName>
    </submittedName>
</protein>
<dbReference type="InterPro" id="IPR037245">
    <property type="entry name" value="FIP-RBD_C_sf"/>
</dbReference>
<feature type="coiled-coil region" evidence="2">
    <location>
        <begin position="162"/>
        <end position="213"/>
    </location>
</feature>